<reference evidence="2 4" key="1">
    <citation type="submission" date="2008-03" db="EMBL/GenBank/DDBJ databases">
        <title>Annotation of Ixodes scapularis.</title>
        <authorList>
            <consortium name="Ixodes scapularis Genome Project Consortium"/>
            <person name="Caler E."/>
            <person name="Hannick L.I."/>
            <person name="Bidwell S."/>
            <person name="Joardar V."/>
            <person name="Thiagarajan M."/>
            <person name="Amedeo P."/>
            <person name="Galinsky K.J."/>
            <person name="Schobel S."/>
            <person name="Inman J."/>
            <person name="Hostetler J."/>
            <person name="Miller J."/>
            <person name="Hammond M."/>
            <person name="Megy K."/>
            <person name="Lawson D."/>
            <person name="Kodira C."/>
            <person name="Sutton G."/>
            <person name="Meyer J."/>
            <person name="Hill C.A."/>
            <person name="Birren B."/>
            <person name="Nene V."/>
            <person name="Collins F."/>
            <person name="Alarcon-Chaidez F."/>
            <person name="Wikel S."/>
            <person name="Strausberg R."/>
        </authorList>
    </citation>
    <scope>NUCLEOTIDE SEQUENCE [LARGE SCALE GENOMIC DNA]</scope>
    <source>
        <strain evidence="4">Wikel</strain>
        <strain evidence="2">Wikel colony</strain>
    </source>
</reference>
<evidence type="ECO:0000313" key="2">
    <source>
        <dbReference type="EMBL" id="EEC16650.1"/>
    </source>
</evidence>
<dbReference type="PaxDb" id="6945-B7QCS8"/>
<keyword evidence="4" id="KW-1185">Reference proteome</keyword>
<dbReference type="AlphaFoldDB" id="B7QCS8"/>
<dbReference type="EMBL" id="DS909479">
    <property type="protein sequence ID" value="EEC16650.1"/>
    <property type="molecule type" value="Genomic_DNA"/>
</dbReference>
<dbReference type="EMBL" id="ABJB010952626">
    <property type="status" value="NOT_ANNOTATED_CDS"/>
    <property type="molecule type" value="Genomic_DNA"/>
</dbReference>
<organism>
    <name type="scientific">Ixodes scapularis</name>
    <name type="common">Black-legged tick</name>
    <name type="synonym">Deer tick</name>
    <dbReference type="NCBI Taxonomy" id="6945"/>
    <lineage>
        <taxon>Eukaryota</taxon>
        <taxon>Metazoa</taxon>
        <taxon>Ecdysozoa</taxon>
        <taxon>Arthropoda</taxon>
        <taxon>Chelicerata</taxon>
        <taxon>Arachnida</taxon>
        <taxon>Acari</taxon>
        <taxon>Parasitiformes</taxon>
        <taxon>Ixodida</taxon>
        <taxon>Ixodoidea</taxon>
        <taxon>Ixodidae</taxon>
        <taxon>Ixodinae</taxon>
        <taxon>Ixodes</taxon>
    </lineage>
</organism>
<dbReference type="Proteomes" id="UP000001555">
    <property type="component" value="Unassembled WGS sequence"/>
</dbReference>
<feature type="region of interest" description="Disordered" evidence="1">
    <location>
        <begin position="15"/>
        <end position="51"/>
    </location>
</feature>
<gene>
    <name evidence="2" type="ORF">IscW_ISCW012344</name>
</gene>
<evidence type="ECO:0000313" key="3">
    <source>
        <dbReference type="EnsemblMetazoa" id="ISCW012344-PA"/>
    </source>
</evidence>
<protein>
    <submittedName>
        <fullName evidence="2 3">Uncharacterized protein</fullName>
    </submittedName>
</protein>
<dbReference type="VEuPathDB" id="VectorBase:ISCW012344"/>
<evidence type="ECO:0000313" key="4">
    <source>
        <dbReference type="Proteomes" id="UP000001555"/>
    </source>
</evidence>
<name>B7QCS8_IXOSC</name>
<dbReference type="HOGENOM" id="CLU_1962037_0_0_1"/>
<dbReference type="EMBL" id="ABJB010281305">
    <property type="status" value="NOT_ANNOTATED_CDS"/>
    <property type="molecule type" value="Genomic_DNA"/>
</dbReference>
<dbReference type="InParanoid" id="B7QCS8"/>
<sequence length="128" mass="14141">MYVCAGGGVVEYEEHTGGGSSGHHHGPLTEYEDSQPGESGQAGPPSRPGLMCGSSIKPIIEFSLEAILCQECQDLREPPLQAAKCTGYNPERPRCWLWRQCHLLLIEEYLQQGAYICSNKVMHENTLH</sequence>
<evidence type="ECO:0000256" key="1">
    <source>
        <dbReference type="SAM" id="MobiDB-lite"/>
    </source>
</evidence>
<reference evidence="3" key="2">
    <citation type="submission" date="2020-05" db="UniProtKB">
        <authorList>
            <consortium name="EnsemblMetazoa"/>
        </authorList>
    </citation>
    <scope>IDENTIFICATION</scope>
    <source>
        <strain evidence="3">wikel</strain>
    </source>
</reference>
<proteinExistence type="predicted"/>
<accession>B7QCS8</accession>
<dbReference type="VEuPathDB" id="VectorBase:ISCI012344"/>
<dbReference type="EnsemblMetazoa" id="ISCW012344-RA">
    <property type="protein sequence ID" value="ISCW012344-PA"/>
    <property type="gene ID" value="ISCW012344"/>
</dbReference>